<evidence type="ECO:0000313" key="9">
    <source>
        <dbReference type="Proteomes" id="UP000006546"/>
    </source>
</evidence>
<dbReference type="EMBL" id="CP002696">
    <property type="protein sequence ID" value="AEE17576.1"/>
    <property type="molecule type" value="Genomic_DNA"/>
</dbReference>
<evidence type="ECO:0000259" key="7">
    <source>
        <dbReference type="Pfam" id="PF00892"/>
    </source>
</evidence>
<comment type="subcellular location">
    <subcellularLocation>
        <location evidence="1">Cell membrane</location>
        <topology evidence="1">Multi-pass membrane protein</topology>
    </subcellularLocation>
</comment>
<name>F4LKM0_TREBD</name>
<dbReference type="SUPFAM" id="SSF103481">
    <property type="entry name" value="Multidrug resistance efflux transporter EmrE"/>
    <property type="match status" value="2"/>
</dbReference>
<feature type="domain" description="EamA" evidence="7">
    <location>
        <begin position="148"/>
        <end position="283"/>
    </location>
</feature>
<dbReference type="InterPro" id="IPR037185">
    <property type="entry name" value="EmrE-like"/>
</dbReference>
<dbReference type="HOGENOM" id="CLU_033863_21_3_12"/>
<evidence type="ECO:0000256" key="4">
    <source>
        <dbReference type="ARBA" id="ARBA00022989"/>
    </source>
</evidence>
<evidence type="ECO:0000256" key="1">
    <source>
        <dbReference type="ARBA" id="ARBA00004651"/>
    </source>
</evidence>
<feature type="domain" description="EamA" evidence="7">
    <location>
        <begin position="14"/>
        <end position="139"/>
    </location>
</feature>
<feature type="transmembrane region" description="Helical" evidence="6">
    <location>
        <begin position="176"/>
        <end position="193"/>
    </location>
</feature>
<keyword evidence="4 6" id="KW-1133">Transmembrane helix</keyword>
<feature type="transmembrane region" description="Helical" evidence="6">
    <location>
        <begin position="275"/>
        <end position="295"/>
    </location>
</feature>
<feature type="transmembrane region" description="Helical" evidence="6">
    <location>
        <begin position="242"/>
        <end position="263"/>
    </location>
</feature>
<feature type="transmembrane region" description="Helical" evidence="6">
    <location>
        <begin position="122"/>
        <end position="139"/>
    </location>
</feature>
<keyword evidence="5 6" id="KW-0472">Membrane</keyword>
<feature type="transmembrane region" description="Helical" evidence="6">
    <location>
        <begin position="151"/>
        <end position="169"/>
    </location>
</feature>
<feature type="transmembrane region" description="Helical" evidence="6">
    <location>
        <begin position="65"/>
        <end position="85"/>
    </location>
</feature>
<keyword evidence="2" id="KW-1003">Cell membrane</keyword>
<evidence type="ECO:0000256" key="6">
    <source>
        <dbReference type="SAM" id="Phobius"/>
    </source>
</evidence>
<dbReference type="PANTHER" id="PTHR42920">
    <property type="entry name" value="OS03G0707200 PROTEIN-RELATED"/>
    <property type="match status" value="1"/>
</dbReference>
<evidence type="ECO:0000313" key="8">
    <source>
        <dbReference type="EMBL" id="AEE17576.1"/>
    </source>
</evidence>
<evidence type="ECO:0000256" key="2">
    <source>
        <dbReference type="ARBA" id="ARBA00022475"/>
    </source>
</evidence>
<dbReference type="InterPro" id="IPR051258">
    <property type="entry name" value="Diverse_Substrate_Transporter"/>
</dbReference>
<dbReference type="GO" id="GO:0005886">
    <property type="term" value="C:plasma membrane"/>
    <property type="evidence" value="ECO:0007669"/>
    <property type="project" value="UniProtKB-SubCell"/>
</dbReference>
<dbReference type="KEGG" id="tbe:Trebr_2162"/>
<dbReference type="AlphaFoldDB" id="F4LKM0"/>
<dbReference type="Pfam" id="PF00892">
    <property type="entry name" value="EamA"/>
    <property type="match status" value="2"/>
</dbReference>
<keyword evidence="9" id="KW-1185">Reference proteome</keyword>
<gene>
    <name evidence="8" type="ordered locus">Trebr_2162</name>
</gene>
<dbReference type="eggNOG" id="COG0697">
    <property type="taxonomic scope" value="Bacteria"/>
</dbReference>
<dbReference type="InterPro" id="IPR000620">
    <property type="entry name" value="EamA_dom"/>
</dbReference>
<dbReference type="STRING" id="906968.Trebr_2162"/>
<feature type="transmembrane region" description="Helical" evidence="6">
    <location>
        <begin position="97"/>
        <end position="115"/>
    </location>
</feature>
<evidence type="ECO:0000256" key="3">
    <source>
        <dbReference type="ARBA" id="ARBA00022692"/>
    </source>
</evidence>
<feature type="transmembrane region" description="Helical" evidence="6">
    <location>
        <begin position="7"/>
        <end position="26"/>
    </location>
</feature>
<proteinExistence type="predicted"/>
<dbReference type="OrthoDB" id="9804865at2"/>
<dbReference type="Proteomes" id="UP000006546">
    <property type="component" value="Chromosome"/>
</dbReference>
<keyword evidence="3 6" id="KW-0812">Transmembrane</keyword>
<protein>
    <recommendedName>
        <fullName evidence="7">EamA domain-containing protein</fullName>
    </recommendedName>
</protein>
<accession>F4LKM0</accession>
<dbReference type="PANTHER" id="PTHR42920:SF5">
    <property type="entry name" value="EAMA DOMAIN-CONTAINING PROTEIN"/>
    <property type="match status" value="1"/>
</dbReference>
<sequence length="305" mass="33228">MNDKTVSAFASAGMLFTAAIWGFAFVVVKDSLDTVPPIYMLAFRFTIAAAALALIFHRKLVLLDAAYLAHGALLGFFLFTAYAFQTVGCMYTTAGKNAFLTTIYVVLVPLIGWVLTKRRPDAYVFAAAVLAVTGIGLLSLQDDFSVNKGDVLTLICGVGYAVHIIFIARYNATQDAVLLTVLQLFFAAVFSWMLAPLMDGGFPAAALRNGKTVASMLYLGVFSTMIAFLLQNVCQKYTLPSVAALFLSMESVFGVFFSCVFLGEVLTGRMVSGCVLLFTAIILAETKFSFIANPLRRLVHRLFRR</sequence>
<evidence type="ECO:0000256" key="5">
    <source>
        <dbReference type="ARBA" id="ARBA00023136"/>
    </source>
</evidence>
<feature type="transmembrane region" description="Helical" evidence="6">
    <location>
        <begin position="213"/>
        <end position="230"/>
    </location>
</feature>
<feature type="transmembrane region" description="Helical" evidence="6">
    <location>
        <begin position="38"/>
        <end position="56"/>
    </location>
</feature>
<organism evidence="8 9">
    <name type="scientific">Treponema brennaborense (strain DSM 12168 / CIP 105900 / DD5/3)</name>
    <dbReference type="NCBI Taxonomy" id="906968"/>
    <lineage>
        <taxon>Bacteria</taxon>
        <taxon>Pseudomonadati</taxon>
        <taxon>Spirochaetota</taxon>
        <taxon>Spirochaetia</taxon>
        <taxon>Spirochaetales</taxon>
        <taxon>Treponemataceae</taxon>
        <taxon>Treponema</taxon>
    </lineage>
</organism>
<dbReference type="RefSeq" id="WP_013759278.1">
    <property type="nucleotide sequence ID" value="NC_015500.1"/>
</dbReference>
<reference evidence="9" key="1">
    <citation type="submission" date="2011-04" db="EMBL/GenBank/DDBJ databases">
        <title>The complete genome of Treponema brennaborense DSM 12168.</title>
        <authorList>
            <person name="Lucas S."/>
            <person name="Han J."/>
            <person name="Lapidus A."/>
            <person name="Bruce D."/>
            <person name="Goodwin L."/>
            <person name="Pitluck S."/>
            <person name="Peters L."/>
            <person name="Kyrpides N."/>
            <person name="Mavromatis K."/>
            <person name="Ivanova N."/>
            <person name="Mikhailova N."/>
            <person name="Pagani I."/>
            <person name="Teshima H."/>
            <person name="Detter J.C."/>
            <person name="Tapia R."/>
            <person name="Han C."/>
            <person name="Land M."/>
            <person name="Hauser L."/>
            <person name="Markowitz V."/>
            <person name="Cheng J.-F."/>
            <person name="Hugenholtz P."/>
            <person name="Woyke T."/>
            <person name="Wu D."/>
            <person name="Gronow S."/>
            <person name="Wellnitz S."/>
            <person name="Brambilla E."/>
            <person name="Klenk H.-P."/>
            <person name="Eisen J.A."/>
        </authorList>
    </citation>
    <scope>NUCLEOTIDE SEQUENCE [LARGE SCALE GENOMIC DNA]</scope>
    <source>
        <strain evidence="9">DSM 12168 / CIP 105900 / DD5/3</strain>
    </source>
</reference>